<evidence type="ECO:0000313" key="2">
    <source>
        <dbReference type="EMBL" id="KZV35076.1"/>
    </source>
</evidence>
<gene>
    <name evidence="2" type="ORF">F511_04381</name>
</gene>
<dbReference type="InterPro" id="IPR024867">
    <property type="entry name" value="NFRKB"/>
</dbReference>
<keyword evidence="3" id="KW-1185">Reference proteome</keyword>
<dbReference type="AlphaFoldDB" id="A0A2Z7BLB2"/>
<dbReference type="InterPro" id="IPR057748">
    <property type="entry name" value="NFRKB_WH_2"/>
</dbReference>
<dbReference type="Pfam" id="PF25793">
    <property type="entry name" value="WHD_2nd_NFRKB"/>
    <property type="match status" value="1"/>
</dbReference>
<accession>A0A2Z7BLB2</accession>
<sequence>MSSTDPLAETSGTHEELSFTAATALLELANSYMSPEIEEASNTIISMSQKQANFHEEEARRYANPTQPFVYTASDGTKSTVAPIRKVSGSNNLIQVRDHHLFKDSRPPQFSMLNLVRDAVARLAGGAGTRDDVCALVRGSQYLVDDIDEEALTKVVRGALDRLRSESDACVRYDKDSRVWVYLHRGRGVEDF</sequence>
<organism evidence="2 3">
    <name type="scientific">Dorcoceras hygrometricum</name>
    <dbReference type="NCBI Taxonomy" id="472368"/>
    <lineage>
        <taxon>Eukaryota</taxon>
        <taxon>Viridiplantae</taxon>
        <taxon>Streptophyta</taxon>
        <taxon>Embryophyta</taxon>
        <taxon>Tracheophyta</taxon>
        <taxon>Spermatophyta</taxon>
        <taxon>Magnoliopsida</taxon>
        <taxon>eudicotyledons</taxon>
        <taxon>Gunneridae</taxon>
        <taxon>Pentapetalae</taxon>
        <taxon>asterids</taxon>
        <taxon>lamiids</taxon>
        <taxon>Lamiales</taxon>
        <taxon>Gesneriaceae</taxon>
        <taxon>Didymocarpoideae</taxon>
        <taxon>Trichosporeae</taxon>
        <taxon>Loxocarpinae</taxon>
        <taxon>Dorcoceras</taxon>
    </lineage>
</organism>
<dbReference type="Proteomes" id="UP000250235">
    <property type="component" value="Unassembled WGS sequence"/>
</dbReference>
<evidence type="ECO:0000313" key="3">
    <source>
        <dbReference type="Proteomes" id="UP000250235"/>
    </source>
</evidence>
<dbReference type="GO" id="GO:0031011">
    <property type="term" value="C:Ino80 complex"/>
    <property type="evidence" value="ECO:0007669"/>
    <property type="project" value="InterPro"/>
</dbReference>
<feature type="domain" description="Nuclear factor related to kappa-B-binding protein second winged helix" evidence="1">
    <location>
        <begin position="51"/>
        <end position="188"/>
    </location>
</feature>
<dbReference type="EMBL" id="KV005005">
    <property type="protein sequence ID" value="KZV35076.1"/>
    <property type="molecule type" value="Genomic_DNA"/>
</dbReference>
<dbReference type="PANTHER" id="PTHR13052">
    <property type="entry name" value="NFRKB-RELATED"/>
    <property type="match status" value="1"/>
</dbReference>
<dbReference type="OrthoDB" id="1300797at2759"/>
<name>A0A2Z7BLB2_9LAMI</name>
<protein>
    <submittedName>
        <fullName evidence="2">Nfrkb-like protein</fullName>
    </submittedName>
</protein>
<evidence type="ECO:0000259" key="1">
    <source>
        <dbReference type="Pfam" id="PF25793"/>
    </source>
</evidence>
<proteinExistence type="predicted"/>
<dbReference type="PANTHER" id="PTHR13052:SF5">
    <property type="entry name" value="NFACT RNA-BINDING DOMAIN-CONTAINING PROTEIN"/>
    <property type="match status" value="1"/>
</dbReference>
<reference evidence="2 3" key="1">
    <citation type="journal article" date="2015" name="Proc. Natl. Acad. Sci. U.S.A.">
        <title>The resurrection genome of Boea hygrometrica: A blueprint for survival of dehydration.</title>
        <authorList>
            <person name="Xiao L."/>
            <person name="Yang G."/>
            <person name="Zhang L."/>
            <person name="Yang X."/>
            <person name="Zhao S."/>
            <person name="Ji Z."/>
            <person name="Zhou Q."/>
            <person name="Hu M."/>
            <person name="Wang Y."/>
            <person name="Chen M."/>
            <person name="Xu Y."/>
            <person name="Jin H."/>
            <person name="Xiao X."/>
            <person name="Hu G."/>
            <person name="Bao F."/>
            <person name="Hu Y."/>
            <person name="Wan P."/>
            <person name="Li L."/>
            <person name="Deng X."/>
            <person name="Kuang T."/>
            <person name="Xiang C."/>
            <person name="Zhu J.K."/>
            <person name="Oliver M.J."/>
            <person name="He Y."/>
        </authorList>
    </citation>
    <scope>NUCLEOTIDE SEQUENCE [LARGE SCALE GENOMIC DNA]</scope>
    <source>
        <strain evidence="3">cv. XS01</strain>
    </source>
</reference>